<dbReference type="PIRSF" id="PIRSF000098">
    <property type="entry name" value="Homoser_dehydrog"/>
    <property type="match status" value="1"/>
</dbReference>
<dbReference type="CDD" id="cd04881">
    <property type="entry name" value="ACT_HSDH-Hom"/>
    <property type="match status" value="1"/>
</dbReference>
<dbReference type="UniPathway" id="UPA00051">
    <property type="reaction ID" value="UER00465"/>
</dbReference>
<evidence type="ECO:0000256" key="10">
    <source>
        <dbReference type="ARBA" id="ARBA00023167"/>
    </source>
</evidence>
<dbReference type="PANTHER" id="PTHR43331">
    <property type="entry name" value="HOMOSERINE DEHYDROGENASE"/>
    <property type="match status" value="1"/>
</dbReference>
<dbReference type="PANTHER" id="PTHR43331:SF1">
    <property type="entry name" value="HOMOSERINE DEHYDROGENASE"/>
    <property type="match status" value="1"/>
</dbReference>
<evidence type="ECO:0000256" key="2">
    <source>
        <dbReference type="ARBA" id="ARBA00005062"/>
    </source>
</evidence>
<organism evidence="16 17">
    <name type="scientific">candidate division NPL-UPA2 bacterium Unc8</name>
    <dbReference type="NCBI Taxonomy" id="1980939"/>
    <lineage>
        <taxon>Bacteria</taxon>
    </lineage>
</organism>
<dbReference type="Gene3D" id="3.30.360.10">
    <property type="entry name" value="Dihydrodipicolinate Reductase, domain 2"/>
    <property type="match status" value="1"/>
</dbReference>
<dbReference type="GO" id="GO:0009086">
    <property type="term" value="P:methionine biosynthetic process"/>
    <property type="evidence" value="ECO:0007669"/>
    <property type="project" value="UniProtKB-KW"/>
</dbReference>
<dbReference type="EC" id="1.1.1.3" evidence="4 13"/>
<dbReference type="InterPro" id="IPR001342">
    <property type="entry name" value="HDH_cat"/>
</dbReference>
<evidence type="ECO:0000256" key="3">
    <source>
        <dbReference type="ARBA" id="ARBA00006753"/>
    </source>
</evidence>
<feature type="binding site" evidence="12">
    <location>
        <position position="189"/>
    </location>
    <ligand>
        <name>L-homoserine</name>
        <dbReference type="ChEBI" id="CHEBI:57476"/>
    </ligand>
</feature>
<dbReference type="InterPro" id="IPR019811">
    <property type="entry name" value="HDH_CS"/>
</dbReference>
<dbReference type="SUPFAM" id="SSF55347">
    <property type="entry name" value="Glyceraldehyde-3-phosphate dehydrogenase-like, C-terminal domain"/>
    <property type="match status" value="1"/>
</dbReference>
<evidence type="ECO:0000259" key="15">
    <source>
        <dbReference type="PROSITE" id="PS51671"/>
    </source>
</evidence>
<feature type="binding site" evidence="12">
    <location>
        <position position="107"/>
    </location>
    <ligand>
        <name>NADPH</name>
        <dbReference type="ChEBI" id="CHEBI:57783"/>
    </ligand>
</feature>
<evidence type="ECO:0000256" key="6">
    <source>
        <dbReference type="ARBA" id="ARBA00022605"/>
    </source>
</evidence>
<evidence type="ECO:0000256" key="14">
    <source>
        <dbReference type="RuleBase" id="RU004171"/>
    </source>
</evidence>
<dbReference type="PROSITE" id="PS51671">
    <property type="entry name" value="ACT"/>
    <property type="match status" value="1"/>
</dbReference>
<keyword evidence="6 13" id="KW-0028">Amino-acid biosynthesis</keyword>
<dbReference type="SUPFAM" id="SSF55021">
    <property type="entry name" value="ACT-like"/>
    <property type="match status" value="1"/>
</dbReference>
<protein>
    <recommendedName>
        <fullName evidence="5 13">Homoserine dehydrogenase</fullName>
        <ecNumber evidence="4 13">1.1.1.3</ecNumber>
    </recommendedName>
</protein>
<comment type="similarity">
    <text evidence="3 14">Belongs to the homoserine dehydrogenase family.</text>
</comment>
<feature type="domain" description="ACT" evidence="15">
    <location>
        <begin position="345"/>
        <end position="426"/>
    </location>
</feature>
<dbReference type="Proteomes" id="UP000266287">
    <property type="component" value="Unassembled WGS sequence"/>
</dbReference>
<dbReference type="Pfam" id="PF03447">
    <property type="entry name" value="NAD_binding_3"/>
    <property type="match status" value="1"/>
</dbReference>
<comment type="caution">
    <text evidence="16">The sequence shown here is derived from an EMBL/GenBank/DDBJ whole genome shotgun (WGS) entry which is preliminary data.</text>
</comment>
<dbReference type="InterPro" id="IPR045865">
    <property type="entry name" value="ACT-like_dom_sf"/>
</dbReference>
<dbReference type="Gene3D" id="3.40.50.720">
    <property type="entry name" value="NAD(P)-binding Rossmann-like Domain"/>
    <property type="match status" value="1"/>
</dbReference>
<evidence type="ECO:0000313" key="16">
    <source>
        <dbReference type="EMBL" id="RII00655.1"/>
    </source>
</evidence>
<evidence type="ECO:0000256" key="9">
    <source>
        <dbReference type="ARBA" id="ARBA00023002"/>
    </source>
</evidence>
<dbReference type="InterPro" id="IPR016204">
    <property type="entry name" value="HDH"/>
</dbReference>
<comment type="pathway">
    <text evidence="1 13">Amino-acid biosynthesis; L-threonine biosynthesis; L-threonine from L-aspartate: step 3/5.</text>
</comment>
<name>A0A399FW40_UNCN2</name>
<dbReference type="Pfam" id="PF01842">
    <property type="entry name" value="ACT"/>
    <property type="match status" value="1"/>
</dbReference>
<proteinExistence type="inferred from homology"/>
<dbReference type="Pfam" id="PF00742">
    <property type="entry name" value="Homoserine_dh"/>
    <property type="match status" value="1"/>
</dbReference>
<dbReference type="GO" id="GO:0050661">
    <property type="term" value="F:NADP binding"/>
    <property type="evidence" value="ECO:0007669"/>
    <property type="project" value="InterPro"/>
</dbReference>
<dbReference type="InterPro" id="IPR036291">
    <property type="entry name" value="NAD(P)-bd_dom_sf"/>
</dbReference>
<dbReference type="PROSITE" id="PS01042">
    <property type="entry name" value="HOMOSER_DHGENASE"/>
    <property type="match status" value="1"/>
</dbReference>
<evidence type="ECO:0000256" key="12">
    <source>
        <dbReference type="PIRSR" id="PIRSR000098-2"/>
    </source>
</evidence>
<dbReference type="AlphaFoldDB" id="A0A399FW40"/>
<evidence type="ECO:0000313" key="17">
    <source>
        <dbReference type="Proteomes" id="UP000266287"/>
    </source>
</evidence>
<evidence type="ECO:0000256" key="5">
    <source>
        <dbReference type="ARBA" id="ARBA00013376"/>
    </source>
</evidence>
<dbReference type="NCBIfam" id="NF004976">
    <property type="entry name" value="PRK06349.1"/>
    <property type="match status" value="1"/>
</dbReference>
<dbReference type="InterPro" id="IPR005106">
    <property type="entry name" value="Asp/hSer_DH_NAD-bd"/>
</dbReference>
<dbReference type="InterPro" id="IPR002912">
    <property type="entry name" value="ACT_dom"/>
</dbReference>
<evidence type="ECO:0000256" key="8">
    <source>
        <dbReference type="ARBA" id="ARBA00022857"/>
    </source>
</evidence>
<dbReference type="EMBL" id="NDHY01000002">
    <property type="protein sequence ID" value="RII00655.1"/>
    <property type="molecule type" value="Genomic_DNA"/>
</dbReference>
<keyword evidence="7 13" id="KW-0791">Threonine biosynthesis</keyword>
<evidence type="ECO:0000256" key="11">
    <source>
        <dbReference type="PIRSR" id="PIRSR000098-1"/>
    </source>
</evidence>
<dbReference type="GO" id="GO:0004412">
    <property type="term" value="F:homoserine dehydrogenase activity"/>
    <property type="evidence" value="ECO:0007669"/>
    <property type="project" value="UniProtKB-EC"/>
</dbReference>
<keyword evidence="8 12" id="KW-0521">NADP</keyword>
<keyword evidence="10 13" id="KW-0486">Methionine biosynthesis</keyword>
<comment type="pathway">
    <text evidence="2 13">Amino-acid biosynthesis; L-methionine biosynthesis via de novo pathway; L-homoserine from L-aspartate: step 3/3.</text>
</comment>
<reference evidence="16 17" key="1">
    <citation type="submission" date="2018-08" db="EMBL/GenBank/DDBJ databases">
        <title>Draft genome of candidate division NPL-UPA2 bacterium Unc8 that adapted to ultra-basic serpentinizing groundwater.</title>
        <authorList>
            <person name="Ishii S."/>
            <person name="Suzuki S."/>
            <person name="Nealson K.H."/>
        </authorList>
    </citation>
    <scope>NUCLEOTIDE SEQUENCE [LARGE SCALE GENOMIC DNA]</scope>
    <source>
        <strain evidence="16">Unc8</strain>
    </source>
</reference>
<dbReference type="SUPFAM" id="SSF51735">
    <property type="entry name" value="NAD(P)-binding Rossmann-fold domains"/>
    <property type="match status" value="1"/>
</dbReference>
<evidence type="ECO:0000256" key="13">
    <source>
        <dbReference type="RuleBase" id="RU000579"/>
    </source>
</evidence>
<dbReference type="UniPathway" id="UPA00050">
    <property type="reaction ID" value="UER00063"/>
</dbReference>
<gene>
    <name evidence="16" type="ORF">B9J77_01125</name>
</gene>
<accession>A0A399FW40</accession>
<evidence type="ECO:0000256" key="7">
    <source>
        <dbReference type="ARBA" id="ARBA00022697"/>
    </source>
</evidence>
<dbReference type="FunFam" id="3.30.360.10:FF:000005">
    <property type="entry name" value="Homoserine dehydrogenase"/>
    <property type="match status" value="1"/>
</dbReference>
<comment type="catalytic activity">
    <reaction evidence="13">
        <text>L-homoserine + NADP(+) = L-aspartate 4-semialdehyde + NADPH + H(+)</text>
        <dbReference type="Rhea" id="RHEA:15761"/>
        <dbReference type="ChEBI" id="CHEBI:15378"/>
        <dbReference type="ChEBI" id="CHEBI:57476"/>
        <dbReference type="ChEBI" id="CHEBI:57783"/>
        <dbReference type="ChEBI" id="CHEBI:58349"/>
        <dbReference type="ChEBI" id="CHEBI:537519"/>
        <dbReference type="EC" id="1.1.1.3"/>
    </reaction>
</comment>
<sequence length="428" mass="47064">MKKRKLSIGLFGLGTVGSEVVGLLAKGRRELKRRYNIELHLKRIVEIDLNSEKAKMVPQSILTPLADDILNDPEIDTVIELIGSVSPAKKIILTALKAGKNVVTANKALLAMDGNCIAREVEKNNCHLGFRAAITGCHETLNYLAHTSTIQSITGIFNSTSNYILSGMEQANESMEKILKKAQKYGYAEQNPSLDIGGVDAAHKLIILIRLAFATTLGMNELYIEGISGIALQDIQFAREMEYRIRLLGIARRDGNKIEARVHPCLLPEEAPLSLLKGVENGIQINDRSIGQVASFAEGAGGAPAASAVISDLIDIAEGKSTIWPREASEKLSVKPMNSVKFKYYIRFNAENKPGVLARIASLLGKHQVNIKTVVQKEESHHNFTPIIMTTDEAKEENVHRALKLIDQLTVIREKSTLIRIEDLFPTS</sequence>
<dbReference type="GO" id="GO:0009088">
    <property type="term" value="P:threonine biosynthetic process"/>
    <property type="evidence" value="ECO:0007669"/>
    <property type="project" value="UniProtKB-UniPathway"/>
</dbReference>
<feature type="active site" description="Proton donor" evidence="11">
    <location>
        <position position="204"/>
    </location>
</feature>
<keyword evidence="9 13" id="KW-0560">Oxidoreductase</keyword>
<evidence type="ECO:0000256" key="4">
    <source>
        <dbReference type="ARBA" id="ARBA00013213"/>
    </source>
</evidence>
<evidence type="ECO:0000256" key="1">
    <source>
        <dbReference type="ARBA" id="ARBA00005056"/>
    </source>
</evidence>
<dbReference type="Gene3D" id="3.30.70.260">
    <property type="match status" value="1"/>
</dbReference>